<dbReference type="OrthoDB" id="9766257at2"/>
<reference evidence="2 3" key="1">
    <citation type="submission" date="2016-02" db="EMBL/GenBank/DDBJ databases">
        <authorList>
            <consortium name="Pathogen Informatics"/>
        </authorList>
    </citation>
    <scope>NUCLEOTIDE SEQUENCE [LARGE SCALE GENOMIC DNA]</scope>
    <source>
        <strain evidence="2 3">RC20</strain>
    </source>
</reference>
<dbReference type="Proteomes" id="UP000069632">
    <property type="component" value="Unassembled WGS sequence"/>
</dbReference>
<accession>A0A128EL65</accession>
<dbReference type="GO" id="GO:0004386">
    <property type="term" value="F:helicase activity"/>
    <property type="evidence" value="ECO:0007669"/>
    <property type="project" value="UniProtKB-KW"/>
</dbReference>
<gene>
    <name evidence="2" type="ORF">ERS672216_01052</name>
</gene>
<keyword evidence="2" id="KW-0347">Helicase</keyword>
<dbReference type="Pfam" id="PF12705">
    <property type="entry name" value="PDDEXK_1"/>
    <property type="match status" value="1"/>
</dbReference>
<dbReference type="Gene3D" id="3.90.320.10">
    <property type="match status" value="1"/>
</dbReference>
<keyword evidence="2" id="KW-0547">Nucleotide-binding</keyword>
<sequence length="784" mass="90853">MIKKELFVFTTARSIRAFLEKFDNEILPKTTTINAFFKECVYQPNLVECDEINRILFMQKAVVKTKNLQVSLNFPSEFFAFLKNKEYLFSFFKELAISKKDINSLQTSDTYAQYDEHLSILDELLSNYKFELKNAGFYDDITIVDEYKINENFIKDNDEITIYIDGILSEFELEILSCIKTLTTLKLIFKTTKFNHKFIKNISNLKLKQGKEYCLNLSTNEVESEQDLSLKSEIFVRGLASQSMQCAYIFEKISTFINSGIKAQNIAVILPDEGFSELLKLYDFNNMLNFAMGTPFTKTLFYEIFSKVVLNLKEDKALNLEQDYINKAKNYDKDTLFLNSVNFDKQLYEKLKINFYKEAKFDEFKVLVDEILQLSNEPKIAKILENPLYEIEIFMQNSTLSFSQIYEIFLMLISGLSVEHVGGGKVSVMGILESRGMKFDGVIIPNFNDELVPKRSVNELFLNSKVREKAGLISYLERENLQRTYYKNAILSAQKVAICYDNSDEKLHSRFLSEFEYKKDNEYSDEDYLNLFKSGGSQLNLDDDKLVFEHDFFASSMSFSRLDTYLKCPRKYAYAYILKLSPAKPLDEDEKAKNLGSALHKSLYLTYKKDINFSLKNFENALLSVKNEFGLNDLDICMALLNFKKFANLMSEFEAAGWVFKDGELKVNSKFCDIDIHGYLDRLDFNGTEYKIIDYKLSGGDKNSLQLPFYQALLDKNCQSCYLNLTTMQLVSPAKTTRDLQSVIEDLKNISNTQITFERTTKTGICNFCPYTLICKRSVQCKTF</sequence>
<keyword evidence="2" id="KW-0378">Hydrolase</keyword>
<feature type="domain" description="PD-(D/E)XK endonuclease-like" evidence="1">
    <location>
        <begin position="556"/>
        <end position="776"/>
    </location>
</feature>
<dbReference type="AlphaFoldDB" id="A0A128EL65"/>
<protein>
    <submittedName>
        <fullName evidence="2">Inactivated superfamily I helicase</fullName>
    </submittedName>
</protein>
<organism evidence="2 3">
    <name type="scientific">Campylobacter geochelonis</name>
    <dbReference type="NCBI Taxonomy" id="1780362"/>
    <lineage>
        <taxon>Bacteria</taxon>
        <taxon>Pseudomonadati</taxon>
        <taxon>Campylobacterota</taxon>
        <taxon>Epsilonproteobacteria</taxon>
        <taxon>Campylobacterales</taxon>
        <taxon>Campylobacteraceae</taxon>
        <taxon>Campylobacter</taxon>
    </lineage>
</organism>
<dbReference type="InterPro" id="IPR011604">
    <property type="entry name" value="PDDEXK-like_dom_sf"/>
</dbReference>
<evidence type="ECO:0000313" key="3">
    <source>
        <dbReference type="Proteomes" id="UP000069632"/>
    </source>
</evidence>
<evidence type="ECO:0000259" key="1">
    <source>
        <dbReference type="Pfam" id="PF12705"/>
    </source>
</evidence>
<dbReference type="EMBL" id="FIZP01000004">
    <property type="protein sequence ID" value="CZE47764.1"/>
    <property type="molecule type" value="Genomic_DNA"/>
</dbReference>
<dbReference type="InterPro" id="IPR038726">
    <property type="entry name" value="PDDEXK_AddAB-type"/>
</dbReference>
<keyword evidence="2" id="KW-0067">ATP-binding</keyword>
<name>A0A128EL65_9BACT</name>
<dbReference type="SUPFAM" id="SSF52540">
    <property type="entry name" value="P-loop containing nucleoside triphosphate hydrolases"/>
    <property type="match status" value="1"/>
</dbReference>
<evidence type="ECO:0000313" key="2">
    <source>
        <dbReference type="EMBL" id="CZE47764.1"/>
    </source>
</evidence>
<keyword evidence="3" id="KW-1185">Reference proteome</keyword>
<proteinExistence type="predicted"/>
<dbReference type="InterPro" id="IPR027417">
    <property type="entry name" value="P-loop_NTPase"/>
</dbReference>